<evidence type="ECO:0000256" key="3">
    <source>
        <dbReference type="ARBA" id="ARBA00001941"/>
    </source>
</evidence>
<feature type="binding site" evidence="13">
    <location>
        <position position="78"/>
    </location>
    <ligand>
        <name>substrate</name>
    </ligand>
</feature>
<dbReference type="FunFam" id="3.20.20.70:FF:000171">
    <property type="entry name" value="Ribulose-phosphate 3-epimerase"/>
    <property type="match status" value="1"/>
</dbReference>
<comment type="cofactor">
    <cofactor evidence="12">
        <name>a divalent metal cation</name>
        <dbReference type="ChEBI" id="CHEBI:60240"/>
    </cofactor>
    <text evidence="12">Binds 1 divalent metal cation per subunit.</text>
</comment>
<dbReference type="InterPro" id="IPR013785">
    <property type="entry name" value="Aldolase_TIM"/>
</dbReference>
<dbReference type="SUPFAM" id="SSF51366">
    <property type="entry name" value="Ribulose-phoshate binding barrel"/>
    <property type="match status" value="1"/>
</dbReference>
<evidence type="ECO:0000256" key="8">
    <source>
        <dbReference type="ARBA" id="ARBA00022723"/>
    </source>
</evidence>
<dbReference type="PIRSF" id="PIRSF001461">
    <property type="entry name" value="RPE"/>
    <property type="match status" value="1"/>
</dbReference>
<feature type="binding site" evidence="12">
    <location>
        <position position="47"/>
    </location>
    <ligand>
        <name>a divalent metal cation</name>
        <dbReference type="ChEBI" id="CHEBI:60240"/>
    </ligand>
</feature>
<evidence type="ECO:0000256" key="9">
    <source>
        <dbReference type="ARBA" id="ARBA00023235"/>
    </source>
</evidence>
<dbReference type="HAMAP" id="MF_02227">
    <property type="entry name" value="RPE"/>
    <property type="match status" value="1"/>
</dbReference>
<dbReference type="AlphaFoldDB" id="A0AAD5H835"/>
<feature type="binding site" evidence="12">
    <location>
        <position position="45"/>
    </location>
    <ligand>
        <name>a divalent metal cation</name>
        <dbReference type="ChEBI" id="CHEBI:60240"/>
    </ligand>
</feature>
<dbReference type="InterPro" id="IPR026019">
    <property type="entry name" value="Ribul_P_3_epim"/>
</dbReference>
<evidence type="ECO:0000256" key="11">
    <source>
        <dbReference type="PIRSR" id="PIRSR001461-1"/>
    </source>
</evidence>
<dbReference type="PROSITE" id="PS01086">
    <property type="entry name" value="RIBUL_P_3_EPIMER_2"/>
    <property type="match status" value="1"/>
</dbReference>
<feature type="binding site" evidence="13">
    <location>
        <position position="206"/>
    </location>
    <ligand>
        <name>substrate</name>
    </ligand>
</feature>
<feature type="binding site" evidence="12">
    <location>
        <position position="204"/>
    </location>
    <ligand>
        <name>a divalent metal cation</name>
        <dbReference type="ChEBI" id="CHEBI:60240"/>
    </ligand>
</feature>
<reference evidence="14" key="1">
    <citation type="submission" date="2020-11" db="EMBL/GenBank/DDBJ databases">
        <title>Chlorella ohadii genome sequencing and assembly.</title>
        <authorList>
            <person name="Murik O."/>
            <person name="Treves H."/>
            <person name="Kedem I."/>
            <person name="Shotland Y."/>
            <person name="Kaplan A."/>
        </authorList>
    </citation>
    <scope>NUCLEOTIDE SEQUENCE</scope>
    <source>
        <strain evidence="14">1</strain>
    </source>
</reference>
<keyword evidence="12" id="KW-0464">Manganese</keyword>
<comment type="catalytic activity">
    <reaction evidence="1 10">
        <text>D-ribulose 5-phosphate = D-xylulose 5-phosphate</text>
        <dbReference type="Rhea" id="RHEA:13677"/>
        <dbReference type="ChEBI" id="CHEBI:57737"/>
        <dbReference type="ChEBI" id="CHEBI:58121"/>
        <dbReference type="EC" id="5.1.3.1"/>
    </reaction>
</comment>
<feature type="binding site" evidence="12">
    <location>
        <position position="78"/>
    </location>
    <ligand>
        <name>a divalent metal cation</name>
        <dbReference type="ChEBI" id="CHEBI:60240"/>
    </ligand>
</feature>
<evidence type="ECO:0000256" key="4">
    <source>
        <dbReference type="ARBA" id="ARBA00001947"/>
    </source>
</evidence>
<dbReference type="PROSITE" id="PS01085">
    <property type="entry name" value="RIBUL_P_3_EPIMER_1"/>
    <property type="match status" value="1"/>
</dbReference>
<dbReference type="EMBL" id="JADXDR010000043">
    <property type="protein sequence ID" value="KAI7843112.1"/>
    <property type="molecule type" value="Genomic_DNA"/>
</dbReference>
<comment type="caution">
    <text evidence="14">The sequence shown here is derived from an EMBL/GenBank/DDBJ whole genome shotgun (WGS) entry which is preliminary data.</text>
</comment>
<keyword evidence="15" id="KW-1185">Reference proteome</keyword>
<dbReference type="InterPro" id="IPR000056">
    <property type="entry name" value="Ribul_P_3_epim-like"/>
</dbReference>
<feature type="active site" description="Proton donor" evidence="11">
    <location>
        <position position="204"/>
    </location>
</feature>
<comment type="similarity">
    <text evidence="6 10">Belongs to the ribulose-phosphate 3-epimerase family.</text>
</comment>
<organism evidence="14 15">
    <name type="scientific">Chlorella ohadii</name>
    <dbReference type="NCBI Taxonomy" id="2649997"/>
    <lineage>
        <taxon>Eukaryota</taxon>
        <taxon>Viridiplantae</taxon>
        <taxon>Chlorophyta</taxon>
        <taxon>core chlorophytes</taxon>
        <taxon>Trebouxiophyceae</taxon>
        <taxon>Chlorellales</taxon>
        <taxon>Chlorellaceae</taxon>
        <taxon>Chlorella clade</taxon>
        <taxon>Chlorella</taxon>
    </lineage>
</organism>
<protein>
    <recommendedName>
        <fullName evidence="7 10">Ribulose-phosphate 3-epimerase</fullName>
        <ecNumber evidence="7 10">5.1.3.1</ecNumber>
    </recommendedName>
</protein>
<evidence type="ECO:0000256" key="2">
    <source>
        <dbReference type="ARBA" id="ARBA00001936"/>
    </source>
</evidence>
<evidence type="ECO:0000256" key="1">
    <source>
        <dbReference type="ARBA" id="ARBA00001782"/>
    </source>
</evidence>
<dbReference type="GO" id="GO:0006098">
    <property type="term" value="P:pentose-phosphate shunt"/>
    <property type="evidence" value="ECO:0007669"/>
    <property type="project" value="InterPro"/>
</dbReference>
<keyword evidence="10" id="KW-0119">Carbohydrate metabolism</keyword>
<comment type="cofactor">
    <cofactor evidence="3">
        <name>Co(2+)</name>
        <dbReference type="ChEBI" id="CHEBI:48828"/>
    </cofactor>
</comment>
<dbReference type="Gene3D" id="3.20.20.70">
    <property type="entry name" value="Aldolase class I"/>
    <property type="match status" value="1"/>
</dbReference>
<evidence type="ECO:0000256" key="5">
    <source>
        <dbReference type="ARBA" id="ARBA00001954"/>
    </source>
</evidence>
<dbReference type="InterPro" id="IPR011060">
    <property type="entry name" value="RibuloseP-bd_barrel"/>
</dbReference>
<feature type="binding site" evidence="13">
    <location>
        <position position="20"/>
    </location>
    <ligand>
        <name>substrate</name>
    </ligand>
</feature>
<dbReference type="Pfam" id="PF00834">
    <property type="entry name" value="Ribul_P_3_epim"/>
    <property type="match status" value="2"/>
</dbReference>
<evidence type="ECO:0000256" key="10">
    <source>
        <dbReference type="PIRNR" id="PIRNR001461"/>
    </source>
</evidence>
<feature type="binding site" evidence="13">
    <location>
        <begin position="226"/>
        <end position="227"/>
    </location>
    <ligand>
        <name>substrate</name>
    </ligand>
</feature>
<keyword evidence="9 10" id="KW-0413">Isomerase</keyword>
<dbReference type="EC" id="5.1.3.1" evidence="7 10"/>
<evidence type="ECO:0000256" key="12">
    <source>
        <dbReference type="PIRSR" id="PIRSR001461-2"/>
    </source>
</evidence>
<dbReference type="GO" id="GO:0005975">
    <property type="term" value="P:carbohydrate metabolic process"/>
    <property type="evidence" value="ECO:0007669"/>
    <property type="project" value="InterPro"/>
</dbReference>
<dbReference type="Proteomes" id="UP001205105">
    <property type="component" value="Unassembled WGS sequence"/>
</dbReference>
<comment type="cofactor">
    <cofactor evidence="4">
        <name>Zn(2+)</name>
        <dbReference type="ChEBI" id="CHEBI:29105"/>
    </cofactor>
</comment>
<keyword evidence="8 12" id="KW-0479">Metal-binding</keyword>
<dbReference type="GO" id="GO:0046872">
    <property type="term" value="F:metal ion binding"/>
    <property type="evidence" value="ECO:0007669"/>
    <property type="project" value="UniProtKB-KW"/>
</dbReference>
<comment type="cofactor">
    <cofactor evidence="5">
        <name>Fe(2+)</name>
        <dbReference type="ChEBI" id="CHEBI:29033"/>
    </cofactor>
</comment>
<comment type="cofactor">
    <cofactor evidence="2">
        <name>Mn(2+)</name>
        <dbReference type="ChEBI" id="CHEBI:29035"/>
    </cofactor>
</comment>
<evidence type="ECO:0000256" key="6">
    <source>
        <dbReference type="ARBA" id="ARBA00009541"/>
    </source>
</evidence>
<keyword evidence="12" id="KW-0170">Cobalt</keyword>
<gene>
    <name evidence="14" type="ORF">COHA_003283</name>
</gene>
<evidence type="ECO:0000256" key="13">
    <source>
        <dbReference type="PIRSR" id="PIRSR001461-3"/>
    </source>
</evidence>
<accession>A0AAD5H835</accession>
<feature type="active site" description="Proton acceptor" evidence="11">
    <location>
        <position position="47"/>
    </location>
</feature>
<evidence type="ECO:0000313" key="15">
    <source>
        <dbReference type="Proteomes" id="UP001205105"/>
    </source>
</evidence>
<evidence type="ECO:0000256" key="7">
    <source>
        <dbReference type="ARBA" id="ARBA00013188"/>
    </source>
</evidence>
<dbReference type="PANTHER" id="PTHR11749">
    <property type="entry name" value="RIBULOSE-5-PHOSPHATE-3-EPIMERASE"/>
    <property type="match status" value="1"/>
</dbReference>
<proteinExistence type="inferred from homology"/>
<name>A0AAD5H835_9CHLO</name>
<evidence type="ECO:0000313" key="14">
    <source>
        <dbReference type="EMBL" id="KAI7843112.1"/>
    </source>
</evidence>
<feature type="binding site" evidence="13">
    <location>
        <begin position="175"/>
        <end position="178"/>
    </location>
    <ligand>
        <name>substrate</name>
    </ligand>
</feature>
<dbReference type="NCBIfam" id="NF004076">
    <property type="entry name" value="PRK05581.1-4"/>
    <property type="match status" value="1"/>
</dbReference>
<dbReference type="GO" id="GO:0004750">
    <property type="term" value="F:D-ribulose-phosphate 3-epimerase activity"/>
    <property type="evidence" value="ECO:0007669"/>
    <property type="project" value="UniProtKB-EC"/>
</dbReference>
<dbReference type="CDD" id="cd00429">
    <property type="entry name" value="RPE"/>
    <property type="match status" value="1"/>
</dbReference>
<sequence>MALAPRPAGRDRPPTAIAPSILSSDFARLAEECQRMVDLGADWLHVDVMDGHFVPNLTLGAPIVKSLRKHTAAFLDVHLMVTHPAQWVKEFAAAGANMYTFHLEAAAAGDDTAAALAALQAAGDAGLPAVHELVASIQAAGMLAGITIKPGTPVELLLPYIAAIDMVLIMTVEPGFGGQSFMPPMMDKVRFLRSRFPDLYIEVDGGLAPDTIQAAAEAGANAIVAGSAIFGAADPGAVIRQLREAVDSAATAAAAQ</sequence>
<keyword evidence="12" id="KW-0862">Zinc</keyword>